<protein>
    <submittedName>
        <fullName evidence="1">Uncharacterized protein</fullName>
    </submittedName>
</protein>
<organism evidence="1 2">
    <name type="scientific">Caerostris darwini</name>
    <dbReference type="NCBI Taxonomy" id="1538125"/>
    <lineage>
        <taxon>Eukaryota</taxon>
        <taxon>Metazoa</taxon>
        <taxon>Ecdysozoa</taxon>
        <taxon>Arthropoda</taxon>
        <taxon>Chelicerata</taxon>
        <taxon>Arachnida</taxon>
        <taxon>Araneae</taxon>
        <taxon>Araneomorphae</taxon>
        <taxon>Entelegynae</taxon>
        <taxon>Araneoidea</taxon>
        <taxon>Araneidae</taxon>
        <taxon>Caerostris</taxon>
    </lineage>
</organism>
<dbReference type="AlphaFoldDB" id="A0AAV4WS34"/>
<comment type="caution">
    <text evidence="1">The sequence shown here is derived from an EMBL/GenBank/DDBJ whole genome shotgun (WGS) entry which is preliminary data.</text>
</comment>
<keyword evidence="2" id="KW-1185">Reference proteome</keyword>
<evidence type="ECO:0000313" key="1">
    <source>
        <dbReference type="EMBL" id="GIY85716.1"/>
    </source>
</evidence>
<sequence length="168" mass="18699">MSKYLLAMVRHSQILCYRMIVPFISATDKKQNHTSAPIFQHPSSFCFHKGNNKSVSPTVSPPLNQIFRKTKKPERSKRLFPPNEFTAGSNKKNTIISLPAISQNEDFNKPTLHSAASQAASIGRKRSCNTSAHQAHVTLFPPMGVINHYALSYFWNGSTASSTHSPTE</sequence>
<evidence type="ECO:0000313" key="2">
    <source>
        <dbReference type="Proteomes" id="UP001054837"/>
    </source>
</evidence>
<name>A0AAV4WS34_9ARAC</name>
<dbReference type="Proteomes" id="UP001054837">
    <property type="component" value="Unassembled WGS sequence"/>
</dbReference>
<reference evidence="1 2" key="1">
    <citation type="submission" date="2021-06" db="EMBL/GenBank/DDBJ databases">
        <title>Caerostris darwini draft genome.</title>
        <authorList>
            <person name="Kono N."/>
            <person name="Arakawa K."/>
        </authorList>
    </citation>
    <scope>NUCLEOTIDE SEQUENCE [LARGE SCALE GENOMIC DNA]</scope>
</reference>
<accession>A0AAV4WS34</accession>
<proteinExistence type="predicted"/>
<dbReference type="EMBL" id="BPLQ01015073">
    <property type="protein sequence ID" value="GIY85716.1"/>
    <property type="molecule type" value="Genomic_DNA"/>
</dbReference>
<gene>
    <name evidence="1" type="ORF">CDAR_8391</name>
</gene>